<dbReference type="GO" id="GO:0022857">
    <property type="term" value="F:transmembrane transporter activity"/>
    <property type="evidence" value="ECO:0007669"/>
    <property type="project" value="TreeGrafter"/>
</dbReference>
<reference evidence="10" key="1">
    <citation type="submission" date="2024-05" db="EMBL/GenBank/DDBJ databases">
        <title>Planctomycetes of the genus Singulisphaera possess chitinolytic capabilities.</title>
        <authorList>
            <person name="Ivanova A."/>
        </authorList>
    </citation>
    <scope>NUCLEOTIDE SEQUENCE</scope>
    <source>
        <strain evidence="10">Ch08T</strain>
    </source>
</reference>
<dbReference type="EMBL" id="CP155447">
    <property type="protein sequence ID" value="XBH04869.1"/>
    <property type="molecule type" value="Genomic_DNA"/>
</dbReference>
<keyword evidence="3 7" id="KW-0812">Transmembrane</keyword>
<dbReference type="PANTHER" id="PTHR30572:SF4">
    <property type="entry name" value="ABC TRANSPORTER PERMEASE YTRF"/>
    <property type="match status" value="1"/>
</dbReference>
<feature type="transmembrane region" description="Helical" evidence="7">
    <location>
        <begin position="362"/>
        <end position="387"/>
    </location>
</feature>
<sequence>MGSFAWRNLLTRPLRTILALIGLSIPILGVMGLFSVSQGMRNLVGDTLSRVEGVMVLRENSPSPVFSDLEADLAVKLRGIPGVRVVAPEIWKVAPNIEGRTMFSKLMGGGGAKSILDQPVIQGQDIVAHQDLKSAVYPRAMKERNGEGRYLVPADKNKPNVVISKKLAKDYPTADGKLRKVGDTLQIGGRPFNVVGIYDTGSMLLDVVIVMDIDMARDLMGVSKDMVSSYYVETKESTENDEVSQAIEKALPQVDARSMSEFMANFGSMMGQIDKFLMMTVSLALLVGVVGIINTMLMSTTERFVEFGVLRTNGWSQGNILTLVTLESAYLGLLSGIVGCVLALVGTMVANQFVEGGVRLSIPAWLYVLGVTLSVVTGTLGGLYPAWRAARLVPMDAIRVGSH</sequence>
<proteinExistence type="inferred from homology"/>
<dbReference type="Pfam" id="PF12704">
    <property type="entry name" value="MacB_PCD"/>
    <property type="match status" value="1"/>
</dbReference>
<feature type="domain" description="MacB-like periplasmic core" evidence="9">
    <location>
        <begin position="16"/>
        <end position="249"/>
    </location>
</feature>
<keyword evidence="2" id="KW-1003">Cell membrane</keyword>
<protein>
    <submittedName>
        <fullName evidence="10">ABC transporter permease</fullName>
    </submittedName>
</protein>
<organism evidence="10">
    <name type="scientific">Singulisphaera sp. Ch08</name>
    <dbReference type="NCBI Taxonomy" id="3120278"/>
    <lineage>
        <taxon>Bacteria</taxon>
        <taxon>Pseudomonadati</taxon>
        <taxon>Planctomycetota</taxon>
        <taxon>Planctomycetia</taxon>
        <taxon>Isosphaerales</taxon>
        <taxon>Isosphaeraceae</taxon>
        <taxon>Singulisphaera</taxon>
    </lineage>
</organism>
<dbReference type="Pfam" id="PF02687">
    <property type="entry name" value="FtsX"/>
    <property type="match status" value="1"/>
</dbReference>
<evidence type="ECO:0000313" key="10">
    <source>
        <dbReference type="EMBL" id="XBH04869.1"/>
    </source>
</evidence>
<dbReference type="RefSeq" id="WP_406697671.1">
    <property type="nucleotide sequence ID" value="NZ_CP155447.1"/>
</dbReference>
<feature type="transmembrane region" description="Helical" evidence="7">
    <location>
        <begin position="329"/>
        <end position="350"/>
    </location>
</feature>
<keyword evidence="5 7" id="KW-0472">Membrane</keyword>
<evidence type="ECO:0000256" key="6">
    <source>
        <dbReference type="ARBA" id="ARBA00038076"/>
    </source>
</evidence>
<dbReference type="AlphaFoldDB" id="A0AAU7CIN8"/>
<dbReference type="InterPro" id="IPR003838">
    <property type="entry name" value="ABC3_permease_C"/>
</dbReference>
<evidence type="ECO:0000256" key="4">
    <source>
        <dbReference type="ARBA" id="ARBA00022989"/>
    </source>
</evidence>
<evidence type="ECO:0000256" key="3">
    <source>
        <dbReference type="ARBA" id="ARBA00022692"/>
    </source>
</evidence>
<evidence type="ECO:0000256" key="5">
    <source>
        <dbReference type="ARBA" id="ARBA00023136"/>
    </source>
</evidence>
<dbReference type="InterPro" id="IPR025857">
    <property type="entry name" value="MacB_PCD"/>
</dbReference>
<evidence type="ECO:0000256" key="1">
    <source>
        <dbReference type="ARBA" id="ARBA00004651"/>
    </source>
</evidence>
<keyword evidence="4 7" id="KW-1133">Transmembrane helix</keyword>
<dbReference type="InterPro" id="IPR050250">
    <property type="entry name" value="Macrolide_Exporter_MacB"/>
</dbReference>
<accession>A0AAU7CIN8</accession>
<name>A0AAU7CIN8_9BACT</name>
<feature type="domain" description="ABC3 transporter permease C-terminal" evidence="8">
    <location>
        <begin position="280"/>
        <end position="392"/>
    </location>
</feature>
<gene>
    <name evidence="10" type="ORF">V5E97_02285</name>
</gene>
<evidence type="ECO:0000256" key="7">
    <source>
        <dbReference type="SAM" id="Phobius"/>
    </source>
</evidence>
<feature type="transmembrane region" description="Helical" evidence="7">
    <location>
        <begin position="276"/>
        <end position="297"/>
    </location>
</feature>
<comment type="subcellular location">
    <subcellularLocation>
        <location evidence="1">Cell membrane</location>
        <topology evidence="1">Multi-pass membrane protein</topology>
    </subcellularLocation>
</comment>
<dbReference type="GO" id="GO:0005886">
    <property type="term" value="C:plasma membrane"/>
    <property type="evidence" value="ECO:0007669"/>
    <property type="project" value="UniProtKB-SubCell"/>
</dbReference>
<comment type="similarity">
    <text evidence="6">Belongs to the ABC-4 integral membrane protein family.</text>
</comment>
<evidence type="ECO:0000259" key="8">
    <source>
        <dbReference type="Pfam" id="PF02687"/>
    </source>
</evidence>
<dbReference type="PANTHER" id="PTHR30572">
    <property type="entry name" value="MEMBRANE COMPONENT OF TRANSPORTER-RELATED"/>
    <property type="match status" value="1"/>
</dbReference>
<feature type="transmembrane region" description="Helical" evidence="7">
    <location>
        <begin position="16"/>
        <end position="36"/>
    </location>
</feature>
<evidence type="ECO:0000259" key="9">
    <source>
        <dbReference type="Pfam" id="PF12704"/>
    </source>
</evidence>
<evidence type="ECO:0000256" key="2">
    <source>
        <dbReference type="ARBA" id="ARBA00022475"/>
    </source>
</evidence>